<dbReference type="EMBL" id="OY731406">
    <property type="protein sequence ID" value="CAJ1974862.1"/>
    <property type="molecule type" value="Genomic_DNA"/>
</dbReference>
<protein>
    <submittedName>
        <fullName evidence="1">Uncharacterized protein</fullName>
    </submittedName>
</protein>
<feature type="non-terminal residue" evidence="1">
    <location>
        <position position="1"/>
    </location>
</feature>
<name>A0AA86SXS1_9FABA</name>
<organism evidence="1 2">
    <name type="scientific">Sphenostylis stenocarpa</name>
    <dbReference type="NCBI Taxonomy" id="92480"/>
    <lineage>
        <taxon>Eukaryota</taxon>
        <taxon>Viridiplantae</taxon>
        <taxon>Streptophyta</taxon>
        <taxon>Embryophyta</taxon>
        <taxon>Tracheophyta</taxon>
        <taxon>Spermatophyta</taxon>
        <taxon>Magnoliopsida</taxon>
        <taxon>eudicotyledons</taxon>
        <taxon>Gunneridae</taxon>
        <taxon>Pentapetalae</taxon>
        <taxon>rosids</taxon>
        <taxon>fabids</taxon>
        <taxon>Fabales</taxon>
        <taxon>Fabaceae</taxon>
        <taxon>Papilionoideae</taxon>
        <taxon>50 kb inversion clade</taxon>
        <taxon>NPAAA clade</taxon>
        <taxon>indigoferoid/millettioid clade</taxon>
        <taxon>Phaseoleae</taxon>
        <taxon>Sphenostylis</taxon>
    </lineage>
</organism>
<proteinExistence type="predicted"/>
<dbReference type="Gramene" id="rna-AYBTSS11_LOCUS26947">
    <property type="protein sequence ID" value="CAJ1974862.1"/>
    <property type="gene ID" value="gene-AYBTSS11_LOCUS26947"/>
</dbReference>
<evidence type="ECO:0000313" key="1">
    <source>
        <dbReference type="EMBL" id="CAJ1974862.1"/>
    </source>
</evidence>
<sequence>SASTFAPKWSRVHTFSSVGSFGICERITGNGEVLTLIGFMCVMASEKWKV</sequence>
<dbReference type="AlphaFoldDB" id="A0AA86SXS1"/>
<evidence type="ECO:0000313" key="2">
    <source>
        <dbReference type="Proteomes" id="UP001189624"/>
    </source>
</evidence>
<gene>
    <name evidence="1" type="ORF">AYBTSS11_LOCUS26947</name>
</gene>
<reference evidence="1" key="1">
    <citation type="submission" date="2023-10" db="EMBL/GenBank/DDBJ databases">
        <authorList>
            <person name="Domelevo Entfellner J.-B."/>
        </authorList>
    </citation>
    <scope>NUCLEOTIDE SEQUENCE</scope>
</reference>
<dbReference type="Proteomes" id="UP001189624">
    <property type="component" value="Chromosome 9"/>
</dbReference>
<accession>A0AA86SXS1</accession>
<keyword evidence="2" id="KW-1185">Reference proteome</keyword>